<evidence type="ECO:0000313" key="1">
    <source>
        <dbReference type="EMBL" id="AXK42560.1"/>
    </source>
</evidence>
<evidence type="ECO:0000313" key="2">
    <source>
        <dbReference type="Proteomes" id="UP000254508"/>
    </source>
</evidence>
<proteinExistence type="predicted"/>
<dbReference type="InterPro" id="IPR010297">
    <property type="entry name" value="DUF900_hydrolase"/>
</dbReference>
<dbReference type="PANTHER" id="PTHR36513:SF1">
    <property type="entry name" value="TRANSMEMBRANE PROTEIN"/>
    <property type="match status" value="1"/>
</dbReference>
<dbReference type="EMBL" id="CP031357">
    <property type="protein sequence ID" value="AXK42560.1"/>
    <property type="molecule type" value="Genomic_DNA"/>
</dbReference>
<dbReference type="OrthoDB" id="9797755at2"/>
<protein>
    <submittedName>
        <fullName evidence="1">Alpha/beta hydrolase</fullName>
    </submittedName>
</protein>
<reference evidence="2" key="1">
    <citation type="submission" date="2018-07" db="EMBL/GenBank/DDBJ databases">
        <title>Genome sequence of Erythrobacter strain YH-07, an antagonistic bacterium isolated from Yellow Sea.</title>
        <authorList>
            <person name="Tang T."/>
            <person name="Liu Q."/>
            <person name="Sun X."/>
        </authorList>
    </citation>
    <scope>NUCLEOTIDE SEQUENCE [LARGE SCALE GENOMIC DNA]</scope>
    <source>
        <strain evidence="2">YH-07</strain>
    </source>
</reference>
<sequence>MVFAGQSRGRIMNGRFSLIAIGMAGALGSCGVPAPSLSLRSADCDAQFSSADVVRSPDVFFMASSMADCRKPELRFAPIRSNALSYGFVTPRGSNDEPWQTHEAKLLREEDWVETLVDQVNSLGEQQELLIFVHGYRNNFHDGLQRAVTVRNLYPYAVPTVSIVWPSRKRYLGYIYDASSIGWAQSHIDRLLRRLVHKIDNVTLVAHSMGSRALIGAVERLNLEDEGAAANIRKIILVSPDVDRDRVLREKGSVEALLHGGRSVTIYSSQEDFPLRTSRRLHGYSRLGSSDCRYSVNYEERDRGRYGECHLGPDLPGLSIVETSGAASGGFNRHSDVFDTCIGRADLKAVLTDEPTPWRERVEPRDGRTGYRLTQAAYDAERNDCPR</sequence>
<dbReference type="Gene3D" id="3.40.50.1820">
    <property type="entry name" value="alpha/beta hydrolase"/>
    <property type="match status" value="1"/>
</dbReference>
<dbReference type="SUPFAM" id="SSF53474">
    <property type="entry name" value="alpha/beta-Hydrolases"/>
    <property type="match status" value="1"/>
</dbReference>
<keyword evidence="2" id="KW-1185">Reference proteome</keyword>
<dbReference type="Pfam" id="PF05990">
    <property type="entry name" value="DUF900"/>
    <property type="match status" value="1"/>
</dbReference>
<keyword evidence="1" id="KW-0378">Hydrolase</keyword>
<name>A0A345YF58_9SPHN</name>
<dbReference type="PANTHER" id="PTHR36513">
    <property type="entry name" value="ABC TRANSMEMBRANE TYPE-1 DOMAIN-CONTAINING PROTEIN"/>
    <property type="match status" value="1"/>
</dbReference>
<organism evidence="1 2">
    <name type="scientific">Erythrobacter aureus</name>
    <dbReference type="NCBI Taxonomy" id="2182384"/>
    <lineage>
        <taxon>Bacteria</taxon>
        <taxon>Pseudomonadati</taxon>
        <taxon>Pseudomonadota</taxon>
        <taxon>Alphaproteobacteria</taxon>
        <taxon>Sphingomonadales</taxon>
        <taxon>Erythrobacteraceae</taxon>
        <taxon>Erythrobacter/Porphyrobacter group</taxon>
        <taxon>Erythrobacter</taxon>
    </lineage>
</organism>
<accession>A0A345YF58</accession>
<dbReference type="GO" id="GO:0016787">
    <property type="term" value="F:hydrolase activity"/>
    <property type="evidence" value="ECO:0007669"/>
    <property type="project" value="UniProtKB-KW"/>
</dbReference>
<dbReference type="InterPro" id="IPR029058">
    <property type="entry name" value="AB_hydrolase_fold"/>
</dbReference>
<dbReference type="KEGG" id="err:DVR09_09680"/>
<dbReference type="AlphaFoldDB" id="A0A345YF58"/>
<dbReference type="Proteomes" id="UP000254508">
    <property type="component" value="Chromosome"/>
</dbReference>
<gene>
    <name evidence="1" type="ORF">DVR09_09680</name>
</gene>